<reference evidence="2" key="1">
    <citation type="journal article" date="2017" name="Science">
        <title>Giant viruses with an expanded complement of translation system components.</title>
        <authorList>
            <person name="Schulz F."/>
            <person name="Yutin N."/>
            <person name="Ivanova N.N."/>
            <person name="Ortega D.R."/>
            <person name="Lee T.K."/>
            <person name="Vierheilig J."/>
            <person name="Daims H."/>
            <person name="Horn M."/>
            <person name="Wagner M."/>
            <person name="Jensen G.J."/>
            <person name="Kyrpides N.C."/>
            <person name="Koonin E.V."/>
            <person name="Woyke T."/>
        </authorList>
    </citation>
    <scope>NUCLEOTIDE SEQUENCE</scope>
    <source>
        <strain evidence="2">CTV1</strain>
    </source>
</reference>
<proteinExistence type="predicted"/>
<evidence type="ECO:0000313" key="2">
    <source>
        <dbReference type="EMBL" id="ARF08385.1"/>
    </source>
</evidence>
<organism evidence="2">
    <name type="scientific">Catovirus CTV1</name>
    <dbReference type="NCBI Taxonomy" id="1977631"/>
    <lineage>
        <taxon>Viruses</taxon>
        <taxon>Varidnaviria</taxon>
        <taxon>Bamfordvirae</taxon>
        <taxon>Nucleocytoviricota</taxon>
        <taxon>Megaviricetes</taxon>
        <taxon>Imitervirales</taxon>
        <taxon>Mimiviridae</taxon>
        <taxon>Klosneuvirinae</taxon>
        <taxon>Catovirus</taxon>
    </lineage>
</organism>
<keyword evidence="1" id="KW-0812">Transmembrane</keyword>
<keyword evidence="1" id="KW-0472">Membrane</keyword>
<evidence type="ECO:0000256" key="1">
    <source>
        <dbReference type="SAM" id="Phobius"/>
    </source>
</evidence>
<accession>A0A1V0S9J4</accession>
<keyword evidence="1" id="KW-1133">Transmembrane helix</keyword>
<gene>
    <name evidence="2" type="ORF">Catovirus_1_435</name>
</gene>
<feature type="transmembrane region" description="Helical" evidence="1">
    <location>
        <begin position="104"/>
        <end position="121"/>
    </location>
</feature>
<protein>
    <submittedName>
        <fullName evidence="2">Uncharacterized protein</fullName>
    </submittedName>
</protein>
<sequence>MNSIYVVPVVVNDDQNNVVGTVTAITEIGDILCSIKDLNQIFTRSTETLESCPPQHIYTFDFSKIDYVTEELKKLGFNVVILDHKEVKIPNLNTRHHSRFLSKFFNSLLPMIVFLFGVYVYQKIYS</sequence>
<name>A0A1V0S9J4_9VIRU</name>
<dbReference type="EMBL" id="KY684083">
    <property type="protein sequence ID" value="ARF08385.1"/>
    <property type="molecule type" value="Genomic_DNA"/>
</dbReference>